<keyword evidence="4" id="KW-1133">Transmembrane helix</keyword>
<evidence type="ECO:0000256" key="4">
    <source>
        <dbReference type="ARBA" id="ARBA00022989"/>
    </source>
</evidence>
<dbReference type="Gene3D" id="3.40.630.190">
    <property type="entry name" value="LCP protein"/>
    <property type="match status" value="1"/>
</dbReference>
<dbReference type="PANTHER" id="PTHR33392:SF6">
    <property type="entry name" value="POLYISOPRENYL-TEICHOIC ACID--PEPTIDOGLYCAN TEICHOIC ACID TRANSFERASE TAGU"/>
    <property type="match status" value="1"/>
</dbReference>
<evidence type="ECO:0000256" key="3">
    <source>
        <dbReference type="ARBA" id="ARBA00022968"/>
    </source>
</evidence>
<dbReference type="InterPro" id="IPR004474">
    <property type="entry name" value="LytR_CpsA_psr"/>
</dbReference>
<evidence type="ECO:0000313" key="6">
    <source>
        <dbReference type="EMBL" id="GGM24507.1"/>
    </source>
</evidence>
<reference evidence="6" key="1">
    <citation type="journal article" date="2014" name="Int. J. Syst. Evol. Microbiol.">
        <title>Complete genome sequence of Corynebacterium casei LMG S-19264T (=DSM 44701T), isolated from a smear-ripened cheese.</title>
        <authorList>
            <consortium name="US DOE Joint Genome Institute (JGI-PGF)"/>
            <person name="Walter F."/>
            <person name="Albersmeier A."/>
            <person name="Kalinowski J."/>
            <person name="Ruckert C."/>
        </authorList>
    </citation>
    <scope>NUCLEOTIDE SEQUENCE</scope>
    <source>
        <strain evidence="6">CGMCC 1.6333</strain>
    </source>
</reference>
<evidence type="ECO:0000256" key="1">
    <source>
        <dbReference type="ARBA" id="ARBA00006068"/>
    </source>
</evidence>
<dbReference type="PANTHER" id="PTHR33392">
    <property type="entry name" value="POLYISOPRENYL-TEICHOIC ACID--PEPTIDOGLYCAN TEICHOIC ACID TRANSFERASE TAGU"/>
    <property type="match status" value="1"/>
</dbReference>
<dbReference type="Proteomes" id="UP000618460">
    <property type="component" value="Unassembled WGS sequence"/>
</dbReference>
<name>A0A917TII8_9BACI</name>
<dbReference type="AlphaFoldDB" id="A0A917TII8"/>
<dbReference type="Pfam" id="PF03816">
    <property type="entry name" value="LytR_cpsA_psr"/>
    <property type="match status" value="1"/>
</dbReference>
<proteinExistence type="inferred from homology"/>
<keyword evidence="3" id="KW-0735">Signal-anchor</keyword>
<dbReference type="NCBIfam" id="TIGR00350">
    <property type="entry name" value="lytR_cpsA_psr"/>
    <property type="match status" value="1"/>
</dbReference>
<sequence length="308" mass="34711">MGRIEKRKKNRWWKITLLVVGLVVLVGGLYAYSVYSDVKHTVNEDLHESVTSIDNKVTKEKVEEKEPLNVLLLGVDERQGDVGRSDTMIVMTLDPDNDRMQMVSIPRDTRTEIIGRGTVEKINHSYAYGGSNMAVDTVENFLDIELDYFVRVNMEGLKQLVDAVDGITVNNNLAFKNGGHQFDEGELELNGEEALAFVRMRKQDPKGDIGRNERQRQVIEGVINKGASFGGVSKINDILEVLGNNVSTNMDFSDMRSLVTDYSSARKNTETYQITGNGKFIGDLWYLIVPEEEVEKAHEMITNFPSKQ</sequence>
<keyword evidence="7" id="KW-1185">Reference proteome</keyword>
<evidence type="ECO:0000256" key="2">
    <source>
        <dbReference type="ARBA" id="ARBA00022692"/>
    </source>
</evidence>
<organism evidence="6 7">
    <name type="scientific">Paraliobacillus quinghaiensis</name>
    <dbReference type="NCBI Taxonomy" id="470815"/>
    <lineage>
        <taxon>Bacteria</taxon>
        <taxon>Bacillati</taxon>
        <taxon>Bacillota</taxon>
        <taxon>Bacilli</taxon>
        <taxon>Bacillales</taxon>
        <taxon>Bacillaceae</taxon>
        <taxon>Paraliobacillus</taxon>
    </lineage>
</organism>
<protein>
    <submittedName>
        <fullName evidence="6">Transcriptional regulator LytR</fullName>
    </submittedName>
</protein>
<dbReference type="RefSeq" id="WP_117153186.1">
    <property type="nucleotide sequence ID" value="NZ_BMLG01000002.1"/>
</dbReference>
<evidence type="ECO:0000313" key="7">
    <source>
        <dbReference type="Proteomes" id="UP000618460"/>
    </source>
</evidence>
<reference evidence="6" key="2">
    <citation type="submission" date="2020-09" db="EMBL/GenBank/DDBJ databases">
        <authorList>
            <person name="Sun Q."/>
            <person name="Zhou Y."/>
        </authorList>
    </citation>
    <scope>NUCLEOTIDE SEQUENCE</scope>
    <source>
        <strain evidence="6">CGMCC 1.6333</strain>
    </source>
</reference>
<dbReference type="OrthoDB" id="27330at2"/>
<dbReference type="GO" id="GO:0071555">
    <property type="term" value="P:cell wall organization"/>
    <property type="evidence" value="ECO:0007669"/>
    <property type="project" value="UniProtKB-KW"/>
</dbReference>
<accession>A0A917TII8</accession>
<keyword evidence="2" id="KW-0812">Transmembrane</keyword>
<gene>
    <name evidence="6" type="primary">lytR</name>
    <name evidence="6" type="ORF">GCM10011351_07850</name>
</gene>
<feature type="domain" description="Cell envelope-related transcriptional attenuator" evidence="5">
    <location>
        <begin position="84"/>
        <end position="226"/>
    </location>
</feature>
<evidence type="ECO:0000259" key="5">
    <source>
        <dbReference type="Pfam" id="PF03816"/>
    </source>
</evidence>
<dbReference type="EMBL" id="BMLG01000002">
    <property type="protein sequence ID" value="GGM24507.1"/>
    <property type="molecule type" value="Genomic_DNA"/>
</dbReference>
<keyword evidence="4" id="KW-0472">Membrane</keyword>
<comment type="similarity">
    <text evidence="1">Belongs to the LytR/CpsA/Psr (LCP) family.</text>
</comment>
<dbReference type="InterPro" id="IPR050922">
    <property type="entry name" value="LytR/CpsA/Psr_CW_biosynth"/>
</dbReference>
<comment type="caution">
    <text evidence="6">The sequence shown here is derived from an EMBL/GenBank/DDBJ whole genome shotgun (WGS) entry which is preliminary data.</text>
</comment>